<sequence length="210" mass="22120">MTSSLTSVVAFGALTIAYDESVLPPRAWTARQSELAVELAASAPSGPVLELFSGVGHIGLLAASDMERELVQVDANERACALARANADAAGLTDIVTVRCGLLEDALESHERFALVIADPPWVPSDEVERYPADPPFAIDGGPDGMDLIGSGLDVIERHLLPGGYAVLQVGPGNQADAVADALDYRTLDMVSVERYARGALIVLVSPTRR</sequence>
<dbReference type="PANTHER" id="PTHR18895">
    <property type="entry name" value="HEMK METHYLTRANSFERASE"/>
    <property type="match status" value="1"/>
</dbReference>
<dbReference type="RefSeq" id="WP_139106346.1">
    <property type="nucleotide sequence ID" value="NZ_VDFR01000079.1"/>
</dbReference>
<dbReference type="GO" id="GO:0003676">
    <property type="term" value="F:nucleic acid binding"/>
    <property type="evidence" value="ECO:0007669"/>
    <property type="project" value="InterPro"/>
</dbReference>
<dbReference type="InterPro" id="IPR050320">
    <property type="entry name" value="N5-glutamine_MTase"/>
</dbReference>
<evidence type="ECO:0000313" key="2">
    <source>
        <dbReference type="EMBL" id="TNC34617.1"/>
    </source>
</evidence>
<dbReference type="EMBL" id="VDFR01000154">
    <property type="protein sequence ID" value="TNC34617.1"/>
    <property type="molecule type" value="Genomic_DNA"/>
</dbReference>
<dbReference type="InterPro" id="IPR029063">
    <property type="entry name" value="SAM-dependent_MTases_sf"/>
</dbReference>
<dbReference type="GO" id="GO:0032259">
    <property type="term" value="P:methylation"/>
    <property type="evidence" value="ECO:0007669"/>
    <property type="project" value="UniProtKB-KW"/>
</dbReference>
<reference evidence="2 4" key="1">
    <citation type="submission" date="2019-05" db="EMBL/GenBank/DDBJ databases">
        <title>Mumia sp. nov., isolated from the intestinal contents of plateau pika (Ochotona curzoniae) in the Qinghai-Tibet plateau of China.</title>
        <authorList>
            <person name="Tian Z."/>
        </authorList>
    </citation>
    <scope>NUCLEOTIDE SEQUENCE [LARGE SCALE GENOMIC DNA]</scope>
    <source>
        <strain evidence="4">527</strain>
        <strain evidence="2">Z527</strain>
    </source>
</reference>
<gene>
    <name evidence="3" type="ORF">FHE65_17675</name>
    <name evidence="2" type="ORF">FHE65_27690</name>
</gene>
<dbReference type="Pfam" id="PF05175">
    <property type="entry name" value="MTS"/>
    <property type="match status" value="1"/>
</dbReference>
<keyword evidence="2" id="KW-0489">Methyltransferase</keyword>
<keyword evidence="2" id="KW-0808">Transferase</keyword>
<evidence type="ECO:0000313" key="3">
    <source>
        <dbReference type="EMBL" id="TNC43669.1"/>
    </source>
</evidence>
<dbReference type="AlphaFoldDB" id="A0A5C4MH24"/>
<dbReference type="Proteomes" id="UP000306740">
    <property type="component" value="Unassembled WGS sequence"/>
</dbReference>
<evidence type="ECO:0000313" key="4">
    <source>
        <dbReference type="Proteomes" id="UP000306740"/>
    </source>
</evidence>
<dbReference type="CDD" id="cd02440">
    <property type="entry name" value="AdoMet_MTases"/>
    <property type="match status" value="1"/>
</dbReference>
<dbReference type="InterPro" id="IPR007848">
    <property type="entry name" value="Small_mtfrase_dom"/>
</dbReference>
<protein>
    <submittedName>
        <fullName evidence="2">Methyltransferase</fullName>
    </submittedName>
</protein>
<dbReference type="Gene3D" id="3.40.50.150">
    <property type="entry name" value="Vaccinia Virus protein VP39"/>
    <property type="match status" value="1"/>
</dbReference>
<dbReference type="PROSITE" id="PS00092">
    <property type="entry name" value="N6_MTASE"/>
    <property type="match status" value="1"/>
</dbReference>
<organism evidence="2 4">
    <name type="scientific">Mumia zhuanghuii</name>
    <dbReference type="NCBI Taxonomy" id="2585211"/>
    <lineage>
        <taxon>Bacteria</taxon>
        <taxon>Bacillati</taxon>
        <taxon>Actinomycetota</taxon>
        <taxon>Actinomycetes</taxon>
        <taxon>Propionibacteriales</taxon>
        <taxon>Nocardioidaceae</taxon>
        <taxon>Mumia</taxon>
    </lineage>
</organism>
<dbReference type="GO" id="GO:0008168">
    <property type="term" value="F:methyltransferase activity"/>
    <property type="evidence" value="ECO:0007669"/>
    <property type="project" value="UniProtKB-KW"/>
</dbReference>
<dbReference type="OrthoDB" id="4966694at2"/>
<dbReference type="InterPro" id="IPR002052">
    <property type="entry name" value="DNA_methylase_N6_adenine_CS"/>
</dbReference>
<name>A0A5C4MH24_9ACTN</name>
<dbReference type="PANTHER" id="PTHR18895:SF74">
    <property type="entry name" value="MTRF1L RELEASE FACTOR GLUTAMINE METHYLTRANSFERASE"/>
    <property type="match status" value="1"/>
</dbReference>
<dbReference type="SUPFAM" id="SSF53335">
    <property type="entry name" value="S-adenosyl-L-methionine-dependent methyltransferases"/>
    <property type="match status" value="1"/>
</dbReference>
<dbReference type="EMBL" id="VDFR01000079">
    <property type="protein sequence ID" value="TNC43669.1"/>
    <property type="molecule type" value="Genomic_DNA"/>
</dbReference>
<proteinExistence type="predicted"/>
<comment type="caution">
    <text evidence="2">The sequence shown here is derived from an EMBL/GenBank/DDBJ whole genome shotgun (WGS) entry which is preliminary data.</text>
</comment>
<accession>A0A5C4MH24</accession>
<feature type="domain" description="Methyltransferase small" evidence="1">
    <location>
        <begin position="37"/>
        <end position="124"/>
    </location>
</feature>
<evidence type="ECO:0000259" key="1">
    <source>
        <dbReference type="Pfam" id="PF05175"/>
    </source>
</evidence>